<keyword evidence="6" id="KW-0539">Nucleus</keyword>
<dbReference type="GO" id="GO:0005634">
    <property type="term" value="C:nucleus"/>
    <property type="evidence" value="ECO:0007669"/>
    <property type="project" value="UniProtKB-SubCell"/>
</dbReference>
<dbReference type="CDD" id="cd00067">
    <property type="entry name" value="GAL4"/>
    <property type="match status" value="1"/>
</dbReference>
<dbReference type="SMART" id="SM00906">
    <property type="entry name" value="Fungal_trans"/>
    <property type="match status" value="1"/>
</dbReference>
<dbReference type="PROSITE" id="PS00463">
    <property type="entry name" value="ZN2_CY6_FUNGAL_1"/>
    <property type="match status" value="1"/>
</dbReference>
<dbReference type="Gene3D" id="4.10.240.10">
    <property type="entry name" value="Zn(2)-C6 fungal-type DNA-binding domain"/>
    <property type="match status" value="1"/>
</dbReference>
<dbReference type="InterPro" id="IPR050815">
    <property type="entry name" value="TF_fung"/>
</dbReference>
<dbReference type="CDD" id="cd12148">
    <property type="entry name" value="fungal_TF_MHR"/>
    <property type="match status" value="1"/>
</dbReference>
<accession>A0A0D2BKE0</accession>
<dbReference type="Pfam" id="PF04082">
    <property type="entry name" value="Fungal_trans"/>
    <property type="match status" value="1"/>
</dbReference>
<dbReference type="PANTHER" id="PTHR47338">
    <property type="entry name" value="ZN(II)2CYS6 TRANSCRIPTION FACTOR (EUROFUNG)-RELATED"/>
    <property type="match status" value="1"/>
</dbReference>
<evidence type="ECO:0000256" key="4">
    <source>
        <dbReference type="ARBA" id="ARBA00023125"/>
    </source>
</evidence>
<reference evidence="8 9" key="1">
    <citation type="submission" date="2015-01" db="EMBL/GenBank/DDBJ databases">
        <title>The Genome Sequence of Exophiala spinifera CBS89968.</title>
        <authorList>
            <consortium name="The Broad Institute Genomics Platform"/>
            <person name="Cuomo C."/>
            <person name="de Hoog S."/>
            <person name="Gorbushina A."/>
            <person name="Stielow B."/>
            <person name="Teixiera M."/>
            <person name="Abouelleil A."/>
            <person name="Chapman S.B."/>
            <person name="Priest M."/>
            <person name="Young S.K."/>
            <person name="Wortman J."/>
            <person name="Nusbaum C."/>
            <person name="Birren B."/>
        </authorList>
    </citation>
    <scope>NUCLEOTIDE SEQUENCE [LARGE SCALE GENOMIC DNA]</scope>
    <source>
        <strain evidence="8 9">CBS 89968</strain>
    </source>
</reference>
<evidence type="ECO:0000256" key="3">
    <source>
        <dbReference type="ARBA" id="ARBA00023015"/>
    </source>
</evidence>
<evidence type="ECO:0000256" key="6">
    <source>
        <dbReference type="ARBA" id="ARBA00023242"/>
    </source>
</evidence>
<dbReference type="InterPro" id="IPR036864">
    <property type="entry name" value="Zn2-C6_fun-type_DNA-bd_sf"/>
</dbReference>
<dbReference type="AlphaFoldDB" id="A0A0D2BKE0"/>
<keyword evidence="5" id="KW-0804">Transcription</keyword>
<dbReference type="HOGENOM" id="CLU_011017_2_0_1"/>
<dbReference type="PROSITE" id="PS50048">
    <property type="entry name" value="ZN2_CY6_FUNGAL_2"/>
    <property type="match status" value="1"/>
</dbReference>
<dbReference type="InterPro" id="IPR007219">
    <property type="entry name" value="XnlR_reg_dom"/>
</dbReference>
<name>A0A0D2BKE0_9EURO</name>
<keyword evidence="3" id="KW-0805">Transcription regulation</keyword>
<dbReference type="Pfam" id="PF00172">
    <property type="entry name" value="Zn_clus"/>
    <property type="match status" value="1"/>
</dbReference>
<keyword evidence="9" id="KW-1185">Reference proteome</keyword>
<dbReference type="Proteomes" id="UP000053328">
    <property type="component" value="Unassembled WGS sequence"/>
</dbReference>
<protein>
    <recommendedName>
        <fullName evidence="7">Zn(2)-C6 fungal-type domain-containing protein</fullName>
    </recommendedName>
</protein>
<dbReference type="GO" id="GO:0006351">
    <property type="term" value="P:DNA-templated transcription"/>
    <property type="evidence" value="ECO:0007669"/>
    <property type="project" value="InterPro"/>
</dbReference>
<evidence type="ECO:0000313" key="9">
    <source>
        <dbReference type="Proteomes" id="UP000053328"/>
    </source>
</evidence>
<evidence type="ECO:0000259" key="7">
    <source>
        <dbReference type="PROSITE" id="PS50048"/>
    </source>
</evidence>
<keyword evidence="4" id="KW-0238">DNA-binding</keyword>
<dbReference type="PANTHER" id="PTHR47338:SF10">
    <property type="entry name" value="TRANSCRIPTION FACTOR DOMAIN-CONTAINING PROTEIN-RELATED"/>
    <property type="match status" value="1"/>
</dbReference>
<sequence>MATVNEQDDQAPSRDEAQALHPMAMRACEACKRKKTKCDMEKPACGLCTRTKRTCTYPAPNKLPRTSLKRTRSNSQPAQGSLVWLLDLLRNPTALQNLLTTQLERPVSSPDVLLPSDPVPDNFQQNGSSLLPPSLDGPALNLAFNTFSSENPSHNVILLSHPTEFPHISFDLAMDLIETFFDHIQPWLPLLHKPRFIARAHQELRQGSDALAGLSLEMAMLLTGMFGLSARFSTHPALADINPLERGSIYTTTAHSICSDLRHIESPDLLYLQGYIVLAFHAYTAELNTSAWLLTGVCVRISYDLQLAEIDSGEEGTPGSQEDVNETDVEEMRRAWWLTWELDTFGSLMTRKPFAVDRHAFTVKLPLSDNDWFAGRNVQSNVLQTVPREAWTSLQGSENQNPRAWFLIANHLLSLLMQHLSVKRPLEHEQLLDYETAFNCLKLSWPVAFDILRKPPLFEPDTFADYNWVFGTYLMLTTAYALLDTTVQDQGIFSNPLSSIIDGAETPRNTRAVSFSQVVARWPPEYMAAAHPFFVCNILPTVFETDGGRLGPKTKASFDAVGDTAELSIARFAQNWELAQEILTVFRVLRHPDTEAEADMPTLRRRFAAFLGRESTTGTHSAGDQMRPDLLAIHQPPDVIMADQNSRISFEITPSFQMLKMIPNNDSDRDSMFAFSDIFGQAQES</sequence>
<dbReference type="GO" id="GO:0000981">
    <property type="term" value="F:DNA-binding transcription factor activity, RNA polymerase II-specific"/>
    <property type="evidence" value="ECO:0007669"/>
    <property type="project" value="InterPro"/>
</dbReference>
<dbReference type="VEuPathDB" id="FungiDB:PV08_03683"/>
<dbReference type="RefSeq" id="XP_016239604.1">
    <property type="nucleotide sequence ID" value="XM_016378034.1"/>
</dbReference>
<evidence type="ECO:0000256" key="5">
    <source>
        <dbReference type="ARBA" id="ARBA00023163"/>
    </source>
</evidence>
<proteinExistence type="predicted"/>
<evidence type="ECO:0000256" key="1">
    <source>
        <dbReference type="ARBA" id="ARBA00004123"/>
    </source>
</evidence>
<dbReference type="EMBL" id="KN847493">
    <property type="protein sequence ID" value="KIW19388.1"/>
    <property type="molecule type" value="Genomic_DNA"/>
</dbReference>
<gene>
    <name evidence="8" type="ORF">PV08_03683</name>
</gene>
<feature type="domain" description="Zn(2)-C6 fungal-type" evidence="7">
    <location>
        <begin position="27"/>
        <end position="57"/>
    </location>
</feature>
<dbReference type="GeneID" id="27330766"/>
<organism evidence="8 9">
    <name type="scientific">Exophiala spinifera</name>
    <dbReference type="NCBI Taxonomy" id="91928"/>
    <lineage>
        <taxon>Eukaryota</taxon>
        <taxon>Fungi</taxon>
        <taxon>Dikarya</taxon>
        <taxon>Ascomycota</taxon>
        <taxon>Pezizomycotina</taxon>
        <taxon>Eurotiomycetes</taxon>
        <taxon>Chaetothyriomycetidae</taxon>
        <taxon>Chaetothyriales</taxon>
        <taxon>Herpotrichiellaceae</taxon>
        <taxon>Exophiala</taxon>
    </lineage>
</organism>
<keyword evidence="2" id="KW-0479">Metal-binding</keyword>
<dbReference type="OrthoDB" id="2534600at2759"/>
<dbReference type="SMART" id="SM00066">
    <property type="entry name" value="GAL4"/>
    <property type="match status" value="1"/>
</dbReference>
<evidence type="ECO:0000256" key="2">
    <source>
        <dbReference type="ARBA" id="ARBA00022723"/>
    </source>
</evidence>
<dbReference type="InterPro" id="IPR001138">
    <property type="entry name" value="Zn2Cys6_DnaBD"/>
</dbReference>
<dbReference type="SUPFAM" id="SSF57701">
    <property type="entry name" value="Zn2/Cys6 DNA-binding domain"/>
    <property type="match status" value="1"/>
</dbReference>
<evidence type="ECO:0000313" key="8">
    <source>
        <dbReference type="EMBL" id="KIW19388.1"/>
    </source>
</evidence>
<dbReference type="STRING" id="91928.A0A0D2BKE0"/>
<dbReference type="GO" id="GO:0008270">
    <property type="term" value="F:zinc ion binding"/>
    <property type="evidence" value="ECO:0007669"/>
    <property type="project" value="InterPro"/>
</dbReference>
<comment type="subcellular location">
    <subcellularLocation>
        <location evidence="1">Nucleus</location>
    </subcellularLocation>
</comment>
<dbReference type="GO" id="GO:0003677">
    <property type="term" value="F:DNA binding"/>
    <property type="evidence" value="ECO:0007669"/>
    <property type="project" value="UniProtKB-KW"/>
</dbReference>